<organism evidence="2 3">
    <name type="scientific">Rhodonia placenta</name>
    <dbReference type="NCBI Taxonomy" id="104341"/>
    <lineage>
        <taxon>Eukaryota</taxon>
        <taxon>Fungi</taxon>
        <taxon>Dikarya</taxon>
        <taxon>Basidiomycota</taxon>
        <taxon>Agaricomycotina</taxon>
        <taxon>Agaricomycetes</taxon>
        <taxon>Polyporales</taxon>
        <taxon>Adustoporiaceae</taxon>
        <taxon>Rhodonia</taxon>
    </lineage>
</organism>
<dbReference type="Proteomes" id="UP000639403">
    <property type="component" value="Unassembled WGS sequence"/>
</dbReference>
<reference evidence="2" key="2">
    <citation type="journal article" name="Front. Microbiol.">
        <title>Degradative Capacity of Two Strains of Rhodonia placenta: From Phenotype to Genotype.</title>
        <authorList>
            <person name="Kolle M."/>
            <person name="Horta M.A.C."/>
            <person name="Nowrousian M."/>
            <person name="Ohm R.A."/>
            <person name="Benz J.P."/>
            <person name="Pilgard A."/>
        </authorList>
    </citation>
    <scope>NUCLEOTIDE SEQUENCE</scope>
    <source>
        <strain evidence="2">FPRL280</strain>
    </source>
</reference>
<evidence type="ECO:0000313" key="2">
    <source>
        <dbReference type="EMBL" id="KAF9795944.1"/>
    </source>
</evidence>
<name>A0A8H7NRE5_9APHY</name>
<accession>A0A8H7NRE5</accession>
<gene>
    <name evidence="2" type="ORF">IEO21_11052</name>
</gene>
<evidence type="ECO:0000313" key="3">
    <source>
        <dbReference type="Proteomes" id="UP000639403"/>
    </source>
</evidence>
<dbReference type="EMBL" id="JADOXO010001428">
    <property type="protein sequence ID" value="KAF9795944.1"/>
    <property type="molecule type" value="Genomic_DNA"/>
</dbReference>
<comment type="caution">
    <text evidence="2">The sequence shown here is derived from an EMBL/GenBank/DDBJ whole genome shotgun (WGS) entry which is preliminary data.</text>
</comment>
<proteinExistence type="predicted"/>
<dbReference type="AlphaFoldDB" id="A0A8H7NRE5"/>
<sequence length="21" mass="2250">MDGGRTGRNLVHASVRTNTAH</sequence>
<evidence type="ECO:0000256" key="1">
    <source>
        <dbReference type="SAM" id="MobiDB-lite"/>
    </source>
</evidence>
<protein>
    <submittedName>
        <fullName evidence="2">Uncharacterized protein</fullName>
    </submittedName>
</protein>
<reference evidence="2" key="1">
    <citation type="submission" date="2020-11" db="EMBL/GenBank/DDBJ databases">
        <authorList>
            <person name="Koelle M."/>
            <person name="Horta M.A.C."/>
            <person name="Nowrousian M."/>
            <person name="Ohm R.A."/>
            <person name="Benz P."/>
            <person name="Pilgard A."/>
        </authorList>
    </citation>
    <scope>NUCLEOTIDE SEQUENCE</scope>
    <source>
        <strain evidence="2">FPRL280</strain>
    </source>
</reference>
<feature type="region of interest" description="Disordered" evidence="1">
    <location>
        <begin position="1"/>
        <end position="21"/>
    </location>
</feature>